<dbReference type="Proteomes" id="UP000515152">
    <property type="component" value="Chromosome 3"/>
</dbReference>
<evidence type="ECO:0000313" key="3">
    <source>
        <dbReference type="Proteomes" id="UP000515152"/>
    </source>
</evidence>
<dbReference type="InterPro" id="IPR041056">
    <property type="entry name" value="DUF5585"/>
</dbReference>
<dbReference type="AlphaFoldDB" id="A0A6P3WCY6"/>
<evidence type="ECO:0000256" key="1">
    <source>
        <dbReference type="SAM" id="MobiDB-lite"/>
    </source>
</evidence>
<keyword evidence="2" id="KW-0812">Transmembrane</keyword>
<reference evidence="4" key="1">
    <citation type="submission" date="2025-08" db="UniProtKB">
        <authorList>
            <consortium name="RefSeq"/>
        </authorList>
    </citation>
    <scope>IDENTIFICATION</scope>
</reference>
<dbReference type="InterPro" id="IPR052660">
    <property type="entry name" value="Erythrocyte_Invasion_ImmMod"/>
</dbReference>
<feature type="compositionally biased region" description="Polar residues" evidence="1">
    <location>
        <begin position="351"/>
        <end position="369"/>
    </location>
</feature>
<feature type="region of interest" description="Disordered" evidence="1">
    <location>
        <begin position="140"/>
        <end position="160"/>
    </location>
</feature>
<protein>
    <submittedName>
        <fullName evidence="4">Uncharacterized protein C11orf24</fullName>
    </submittedName>
</protein>
<keyword evidence="3" id="KW-1185">Reference proteome</keyword>
<keyword evidence="2" id="KW-0472">Membrane</keyword>
<dbReference type="GeneID" id="105911306"/>
<feature type="compositionally biased region" description="Polar residues" evidence="1">
    <location>
        <begin position="141"/>
        <end position="158"/>
    </location>
</feature>
<accession>A0A6P3WCY6</accession>
<proteinExistence type="predicted"/>
<evidence type="ECO:0000256" key="2">
    <source>
        <dbReference type="SAM" id="Phobius"/>
    </source>
</evidence>
<feature type="transmembrane region" description="Helical" evidence="2">
    <location>
        <begin position="382"/>
        <end position="401"/>
    </location>
</feature>
<feature type="region of interest" description="Disordered" evidence="1">
    <location>
        <begin position="194"/>
        <end position="369"/>
    </location>
</feature>
<dbReference type="GO" id="GO:0005794">
    <property type="term" value="C:Golgi apparatus"/>
    <property type="evidence" value="ECO:0007669"/>
    <property type="project" value="TreeGrafter"/>
</dbReference>
<dbReference type="Pfam" id="PF17823">
    <property type="entry name" value="DUF5585"/>
    <property type="match status" value="1"/>
</dbReference>
<dbReference type="PANTHER" id="PTHR16021">
    <property type="entry name" value="MANSC DOMAIN CONTAINING PROTEIN 1"/>
    <property type="match status" value="1"/>
</dbReference>
<name>A0A6P3WCY6_CLUHA</name>
<dbReference type="PANTHER" id="PTHR16021:SF9">
    <property type="entry name" value="CHROMOSOME 11 OPEN READING FRAME 24"/>
    <property type="match status" value="1"/>
</dbReference>
<evidence type="ECO:0000313" key="4">
    <source>
        <dbReference type="RefSeq" id="XP_012695555.2"/>
    </source>
</evidence>
<sequence length="429" mass="45322">MVMILIPPRFWNPTMSLHPLITLSPVLGLLILQLFSVGSTTVTVVANQTVQGLDNCTKDLCINDSCNWTLYWADKSVCYLLKCPSLEVCENITVQDLMFDKGVGSGPPSPVIINSTPANPADTIALKTTHSTLHSEASLVQKPNSSAGANQISNQTVDSELHTSRHNLTSTYEQPKATTTTTITTFKPKVSIAISPKTNSTTPPSPIVNTPPPPKSTARIAQSTTPTTKTVAVTLSPTPNTPLPATTATTTTTTTLTPPLPATTATTTTTTTLTPPLPATTATTTATATTLTPPLPTTTTTALPPVAPTTKLPQTTSSTPPPSEERPSPTTLKILNPPTPSENPIALAGSPESTTKGPVSSTKKPTTSGVPLTRRLVDTSSLLAVLLFGLLFFVVTVVLFLTQAYESYRRKDYTQVDYLINGMYSDSGV</sequence>
<feature type="compositionally biased region" description="Pro residues" evidence="1">
    <location>
        <begin position="203"/>
        <end position="215"/>
    </location>
</feature>
<dbReference type="RefSeq" id="XP_012695555.2">
    <property type="nucleotide sequence ID" value="XM_012840101.3"/>
</dbReference>
<dbReference type="KEGG" id="char:105911306"/>
<keyword evidence="2" id="KW-1133">Transmembrane helix</keyword>
<gene>
    <name evidence="4" type="primary">wu:fa25f02</name>
</gene>
<organism evidence="3 4">
    <name type="scientific">Clupea harengus</name>
    <name type="common">Atlantic herring</name>
    <dbReference type="NCBI Taxonomy" id="7950"/>
    <lineage>
        <taxon>Eukaryota</taxon>
        <taxon>Metazoa</taxon>
        <taxon>Chordata</taxon>
        <taxon>Craniata</taxon>
        <taxon>Vertebrata</taxon>
        <taxon>Euteleostomi</taxon>
        <taxon>Actinopterygii</taxon>
        <taxon>Neopterygii</taxon>
        <taxon>Teleostei</taxon>
        <taxon>Clupei</taxon>
        <taxon>Clupeiformes</taxon>
        <taxon>Clupeoidei</taxon>
        <taxon>Clupeidae</taxon>
        <taxon>Clupea</taxon>
    </lineage>
</organism>
<feature type="compositionally biased region" description="Low complexity" evidence="1">
    <location>
        <begin position="224"/>
        <end position="318"/>
    </location>
</feature>
<dbReference type="OrthoDB" id="10071013at2759"/>